<feature type="transmembrane region" description="Helical" evidence="2">
    <location>
        <begin position="249"/>
        <end position="277"/>
    </location>
</feature>
<dbReference type="OrthoDB" id="6274206at2759"/>
<reference evidence="3 4" key="2">
    <citation type="submission" date="2018-11" db="EMBL/GenBank/DDBJ databases">
        <authorList>
            <consortium name="Pathogen Informatics"/>
        </authorList>
    </citation>
    <scope>NUCLEOTIDE SEQUENCE [LARGE SCALE GENOMIC DNA]</scope>
</reference>
<feature type="transmembrane region" description="Helical" evidence="2">
    <location>
        <begin position="889"/>
        <end position="917"/>
    </location>
</feature>
<protein>
    <submittedName>
        <fullName evidence="5">SEA domain-containing protein</fullName>
    </submittedName>
</protein>
<organism evidence="5">
    <name type="scientific">Taenia asiatica</name>
    <name type="common">Asian tapeworm</name>
    <dbReference type="NCBI Taxonomy" id="60517"/>
    <lineage>
        <taxon>Eukaryota</taxon>
        <taxon>Metazoa</taxon>
        <taxon>Spiralia</taxon>
        <taxon>Lophotrochozoa</taxon>
        <taxon>Platyhelminthes</taxon>
        <taxon>Cestoda</taxon>
        <taxon>Eucestoda</taxon>
        <taxon>Cyclophyllidea</taxon>
        <taxon>Taeniidae</taxon>
        <taxon>Taenia</taxon>
    </lineage>
</organism>
<proteinExistence type="predicted"/>
<dbReference type="EMBL" id="UYRS01018865">
    <property type="protein sequence ID" value="VDK40863.1"/>
    <property type="molecule type" value="Genomic_DNA"/>
</dbReference>
<dbReference type="AlphaFoldDB" id="A0A158RA91"/>
<feature type="transmembrane region" description="Helical" evidence="2">
    <location>
        <begin position="524"/>
        <end position="549"/>
    </location>
</feature>
<evidence type="ECO:0000256" key="1">
    <source>
        <dbReference type="SAM" id="MobiDB-lite"/>
    </source>
</evidence>
<dbReference type="Proteomes" id="UP000282613">
    <property type="component" value="Unassembled WGS sequence"/>
</dbReference>
<keyword evidence="4" id="KW-1185">Reference proteome</keyword>
<feature type="transmembrane region" description="Helical" evidence="2">
    <location>
        <begin position="195"/>
        <end position="216"/>
    </location>
</feature>
<reference evidence="5" key="1">
    <citation type="submission" date="2016-04" db="UniProtKB">
        <authorList>
            <consortium name="WormBaseParasite"/>
        </authorList>
    </citation>
    <scope>IDENTIFICATION</scope>
</reference>
<keyword evidence="2" id="KW-1133">Transmembrane helix</keyword>
<name>A0A158RA91_TAEAS</name>
<keyword evidence="2" id="KW-0472">Membrane</keyword>
<accession>A0A158RA91</accession>
<feature type="region of interest" description="Disordered" evidence="1">
    <location>
        <begin position="1"/>
        <end position="75"/>
    </location>
</feature>
<gene>
    <name evidence="3" type="ORF">TASK_LOCUS8693</name>
</gene>
<evidence type="ECO:0000313" key="5">
    <source>
        <dbReference type="WBParaSite" id="TASK_0000869201-mRNA-1"/>
    </source>
</evidence>
<feature type="transmembrane region" description="Helical" evidence="2">
    <location>
        <begin position="358"/>
        <end position="377"/>
    </location>
</feature>
<dbReference type="WBParaSite" id="TASK_0000869201-mRNA-1">
    <property type="protein sequence ID" value="TASK_0000869201-mRNA-1"/>
    <property type="gene ID" value="TASK_0000869201"/>
</dbReference>
<evidence type="ECO:0000313" key="4">
    <source>
        <dbReference type="Proteomes" id="UP000282613"/>
    </source>
</evidence>
<feature type="transmembrane region" description="Helical" evidence="2">
    <location>
        <begin position="97"/>
        <end position="115"/>
    </location>
</feature>
<sequence>EEEEQAVEEEKNTSDAVATDNSHDVDDDSGDSQPSFSTGGAGRNSSTAIGAQDDEDPVLPHLNHEGGTSAKAAPTFLSKRNHAPVKYRKVSGIMRDMGLHFSLLASIAAITAWVIRTENGGLLNVLFRIVLLPKGREPEFDLIANVDAPVVEFFRKMLLLQPPPVPILQVIPESLGGGQVAVDNAYANPNRGPDIFWITVSSFLLSVVLIILIQTINCSRCCCKEKDMQGSMNALQMALLRSNFINKQYILRMIYVVVLVLTLVFLAVSISLLMVYFSSTGLVVAYLATNPQPSVGNQTPVSLPDGLRATVLHASSFVGKRIAEGRVLTSRTLHDFANQIYASLLRFTPGSAKYTGKVMRGLLNLLFDIYGYFTLLYNETASLETKLDAVRIAFTQVLGSVSNCSHWDLCKGLNATIASIAFPISSGKLNPKLIASYIEGLNQITVSLFSPMEEVRGSINELRNSTNDILNSLKSELDITHILDQIEAFWDAVQSRAGKSLNQLNNTVNSVEAQLHKHVHNIRVGFIIVGAVFMVILIITTLIAMRLVYRAIHNHLHAHPNTVSIGEECIYLERESAVKMSDFVVNGYMARQWKTLIGDAVGGSADFLNTPPPKNILLALTQTCNGGTSQHPVGLLSALGYRNLVNVSKLVNSPDLTQAIERGRQAIMEQVRGLSVSGSLPNGAKTGELRRELNEKIAKFSLAELVSDTNPTNMIASLVEQILEGIQNLTTYASITNGTSSRPNEVLAEALESARKIKLGFEQTHQSLKQLDSRKWDILGPLDDLISALNVSSNFYLEAFTCENSCFLFLLKPLLPRSIAFQAAEGDEFTQEVEKEYDNLAANLMDYMRADGEATFAQLTASLFPCQEAHTAYSLAIGVTCGETGGVHLLIGLSYILALNVLFLTFLFFALFTLAFFQALQIRMLNDIAGGDDDDSISKHRIDCLLLSLYPLRYLQSSICVAFDEEEKEKEERRRILQAMAIYFSLLASVAAKMA</sequence>
<evidence type="ECO:0000313" key="3">
    <source>
        <dbReference type="EMBL" id="VDK40863.1"/>
    </source>
</evidence>
<keyword evidence="2" id="KW-0812">Transmembrane</keyword>
<evidence type="ECO:0000256" key="2">
    <source>
        <dbReference type="SAM" id="Phobius"/>
    </source>
</evidence>